<proteinExistence type="predicted"/>
<reference evidence="2 3" key="1">
    <citation type="journal article" date="2016" name="PLoS ONE">
        <title>Complete Genome Sequence and Comparative Genomics of a Novel Myxobacterium Myxococcus hansupus.</title>
        <authorList>
            <person name="Sharma G."/>
            <person name="Narwani T."/>
            <person name="Subramanian S."/>
        </authorList>
    </citation>
    <scope>NUCLEOTIDE SEQUENCE [LARGE SCALE GENOMIC DNA]</scope>
    <source>
        <strain evidence="3">mixupus</strain>
    </source>
</reference>
<evidence type="ECO:0000256" key="1">
    <source>
        <dbReference type="SAM" id="MobiDB-lite"/>
    </source>
</evidence>
<organism evidence="2 3">
    <name type="scientific">Pseudomyxococcus hansupus</name>
    <dbReference type="NCBI Taxonomy" id="1297742"/>
    <lineage>
        <taxon>Bacteria</taxon>
        <taxon>Pseudomonadati</taxon>
        <taxon>Myxococcota</taxon>
        <taxon>Myxococcia</taxon>
        <taxon>Myxococcales</taxon>
        <taxon>Cystobacterineae</taxon>
        <taxon>Myxococcaceae</taxon>
        <taxon>Pseudomyxococcus</taxon>
    </lineage>
</organism>
<evidence type="ECO:0000313" key="3">
    <source>
        <dbReference type="Proteomes" id="UP000009026"/>
    </source>
</evidence>
<dbReference type="AlphaFoldDB" id="A0A0H4WZ67"/>
<evidence type="ECO:0000313" key="2">
    <source>
        <dbReference type="EMBL" id="AKQ66655.1"/>
    </source>
</evidence>
<keyword evidence="3" id="KW-1185">Reference proteome</keyword>
<dbReference type="KEGG" id="mym:A176_003567"/>
<dbReference type="EMBL" id="CP012109">
    <property type="protein sequence ID" value="AKQ66655.1"/>
    <property type="molecule type" value="Genomic_DNA"/>
</dbReference>
<dbReference type="PATRIC" id="fig|1297742.4.peg.3601"/>
<accession>A0A0H4WZ67</accession>
<name>A0A0H4WZ67_9BACT</name>
<gene>
    <name evidence="2" type="ORF">A176_003567</name>
</gene>
<protein>
    <submittedName>
        <fullName evidence="2">Uncharacterized protein</fullName>
    </submittedName>
</protein>
<dbReference type="Proteomes" id="UP000009026">
    <property type="component" value="Chromosome"/>
</dbReference>
<sequence>MPGFTAGVRGSSHLRERCGRRPFMRYESPGIWLPPVPASPAPPRGETRRR</sequence>
<feature type="compositionally biased region" description="Pro residues" evidence="1">
    <location>
        <begin position="32"/>
        <end position="43"/>
    </location>
</feature>
<feature type="region of interest" description="Disordered" evidence="1">
    <location>
        <begin position="26"/>
        <end position="50"/>
    </location>
</feature>
<dbReference type="STRING" id="1297742.A176_003567"/>